<organism evidence="1 2">
    <name type="scientific">Bacillus clarus</name>
    <dbReference type="NCBI Taxonomy" id="2338372"/>
    <lineage>
        <taxon>Bacteria</taxon>
        <taxon>Bacillati</taxon>
        <taxon>Bacillota</taxon>
        <taxon>Bacilli</taxon>
        <taxon>Bacillales</taxon>
        <taxon>Bacillaceae</taxon>
        <taxon>Bacillus</taxon>
        <taxon>Bacillus cereus group</taxon>
    </lineage>
</organism>
<protein>
    <recommendedName>
        <fullName evidence="3">Bacitracin ABC transporter ATP-binding protein</fullName>
    </recommendedName>
</protein>
<dbReference type="PATRIC" id="fig|1405.8.peg.4393"/>
<comment type="caution">
    <text evidence="1">The sequence shown here is derived from an EMBL/GenBank/DDBJ whole genome shotgun (WGS) entry which is preliminary data.</text>
</comment>
<proteinExistence type="predicted"/>
<evidence type="ECO:0000313" key="1">
    <source>
        <dbReference type="EMBL" id="KFN03659.1"/>
    </source>
</evidence>
<gene>
    <name evidence="1" type="ORF">DJ93_4270</name>
</gene>
<dbReference type="RefSeq" id="WP_042983150.1">
    <property type="nucleotide sequence ID" value="NZ_JMQC01000008.1"/>
</dbReference>
<evidence type="ECO:0008006" key="3">
    <source>
        <dbReference type="Google" id="ProtNLM"/>
    </source>
</evidence>
<dbReference type="AlphaFoldDB" id="A0A090YXI0"/>
<evidence type="ECO:0000313" key="2">
    <source>
        <dbReference type="Proteomes" id="UP000029389"/>
    </source>
</evidence>
<reference evidence="1 2" key="1">
    <citation type="submission" date="2014-04" db="EMBL/GenBank/DDBJ databases">
        <authorList>
            <person name="Bishop-Lilly K.A."/>
            <person name="Broomall S.M."/>
            <person name="Chain P.S."/>
            <person name="Chertkov O."/>
            <person name="Coyne S.R."/>
            <person name="Daligault H.E."/>
            <person name="Davenport K.W."/>
            <person name="Erkkila T."/>
            <person name="Frey K.G."/>
            <person name="Gibbons H.S."/>
            <person name="Gu W."/>
            <person name="Jaissle J."/>
            <person name="Johnson S.L."/>
            <person name="Koroleva G.I."/>
            <person name="Ladner J.T."/>
            <person name="Lo C.-C."/>
            <person name="Minogue T.D."/>
            <person name="Munk C."/>
            <person name="Palacios G.F."/>
            <person name="Redden C.L."/>
            <person name="Rosenzweig C.N."/>
            <person name="Scholz M.B."/>
            <person name="Teshima H."/>
            <person name="Xu Y."/>
        </authorList>
    </citation>
    <scope>NUCLEOTIDE SEQUENCE [LARGE SCALE GENOMIC DNA]</scope>
    <source>
        <strain evidence="1 2">BHP</strain>
    </source>
</reference>
<dbReference type="EMBL" id="JMQC01000008">
    <property type="protein sequence ID" value="KFN03659.1"/>
    <property type="molecule type" value="Genomic_DNA"/>
</dbReference>
<name>A0A090YXI0_9BACI</name>
<accession>A0A090YXI0</accession>
<dbReference type="Proteomes" id="UP000029389">
    <property type="component" value="Unassembled WGS sequence"/>
</dbReference>
<sequence>MLKENKPLLSDSYLDELTKEINQLYGNFEKEREITKENKRDK</sequence>